<keyword evidence="1" id="KW-0032">Aminotransferase</keyword>
<dbReference type="Pfam" id="PF00155">
    <property type="entry name" value="Aminotran_1_2"/>
    <property type="match status" value="1"/>
</dbReference>
<dbReference type="NCBIfam" id="NF005593">
    <property type="entry name" value="PRK07324.1"/>
    <property type="match status" value="1"/>
</dbReference>
<proteinExistence type="inferred from homology"/>
<dbReference type="CDD" id="cd00609">
    <property type="entry name" value="AAT_like"/>
    <property type="match status" value="1"/>
</dbReference>
<comment type="similarity">
    <text evidence="1">Belongs to the class-I pyridoxal-phosphate-dependent aminotransferase family.</text>
</comment>
<dbReference type="InterPro" id="IPR015424">
    <property type="entry name" value="PyrdxlP-dep_Trfase"/>
</dbReference>
<dbReference type="EC" id="2.6.1.-" evidence="1"/>
<protein>
    <recommendedName>
        <fullName evidence="1">Aminotransferase</fullName>
        <ecNumber evidence="1">2.6.1.-</ecNumber>
    </recommendedName>
</protein>
<dbReference type="AlphaFoldDB" id="A0A0S6U0Y8"/>
<dbReference type="PANTHER" id="PTHR43510">
    <property type="entry name" value="AMINOTRANSFERASE FUNCTION, HYPOTHETICAL (EUROFUNG)"/>
    <property type="match status" value="1"/>
</dbReference>
<gene>
    <name evidence="3" type="ORF">CBO05C_1275</name>
</gene>
<comment type="cofactor">
    <cofactor evidence="1">
        <name>pyridoxal 5'-phosphate</name>
        <dbReference type="ChEBI" id="CHEBI:597326"/>
    </cofactor>
</comment>
<dbReference type="RefSeq" id="WP_030034205.1">
    <property type="nucleotide sequence ID" value="NZ_DF384213.1"/>
</dbReference>
<sequence>MRIKTFKVEQWMNQYENDAIYNLAETCIDSLTLRELLNLAGKNFEEYMASLGDIRMTYSHIYGSPNLLKGIASLFQDVKAEQIIPTHGAIGANYQVLITLLEPGDSMVSVAPTYQQHYSIPESMGTEVNILKLLPENNFLPDLQELKKMVNSNTKLITINNPNNPSGSLIPVELIKQIVDIAKSVDAYVLSDEVYRGISEDGSYMPSIVDLYEKGISVGSMSKTFSLAGLRLGWIVSKDEKIINLCRERRDYDTISCGVLDDIFASLALENKGAILERNRKIVMTNRELLHQWVSSEPRVSYVKPVAGNTALIYYDADMHSYEFCEKLLKETGVFYTPGECFDLDYCFRIGYAFDSKTLMEGLKKTSEFISNLPRR</sequence>
<dbReference type="HOGENOM" id="CLU_017584_4_4_9"/>
<dbReference type="GO" id="GO:0030170">
    <property type="term" value="F:pyridoxal phosphate binding"/>
    <property type="evidence" value="ECO:0007669"/>
    <property type="project" value="InterPro"/>
</dbReference>
<accession>A0A0S6U0Y8</accession>
<dbReference type="PANTHER" id="PTHR43510:SF1">
    <property type="entry name" value="AMINOTRANSFERASE FUNCTION, HYPOTHETICAL (EUROFUNG)"/>
    <property type="match status" value="1"/>
</dbReference>
<dbReference type="InterPro" id="IPR004838">
    <property type="entry name" value="NHTrfase_class1_PyrdxlP-BS"/>
</dbReference>
<dbReference type="Gene3D" id="3.90.1150.10">
    <property type="entry name" value="Aspartate Aminotransferase, domain 1"/>
    <property type="match status" value="1"/>
</dbReference>
<dbReference type="Proteomes" id="UP000054164">
    <property type="component" value="Unassembled WGS sequence"/>
</dbReference>
<name>A0A0S6U0Y8_CLOBO</name>
<evidence type="ECO:0000256" key="1">
    <source>
        <dbReference type="RuleBase" id="RU000481"/>
    </source>
</evidence>
<dbReference type="InterPro" id="IPR004839">
    <property type="entry name" value="Aminotransferase_I/II_large"/>
</dbReference>
<dbReference type="PROSITE" id="PS00105">
    <property type="entry name" value="AA_TRANSFER_CLASS_1"/>
    <property type="match status" value="1"/>
</dbReference>
<dbReference type="InterPro" id="IPR015422">
    <property type="entry name" value="PyrdxlP-dep_Trfase_small"/>
</dbReference>
<evidence type="ECO:0000313" key="3">
    <source>
        <dbReference type="EMBL" id="GAE01585.1"/>
    </source>
</evidence>
<reference evidence="3" key="1">
    <citation type="submission" date="2013-10" db="EMBL/GenBank/DDBJ databases">
        <title>Draft genome sequence of Clostridium botulinum type B strain Osaka05.</title>
        <authorList>
            <person name="Sakaguchi Y."/>
            <person name="Hosomi K."/>
            <person name="Uchiyama J."/>
            <person name="Ogura Y."/>
            <person name="Sakaguchi M."/>
            <person name="Kohda T."/>
            <person name="Mukamoto M."/>
            <person name="Misawa N."/>
            <person name="Matsuzaki S."/>
            <person name="Hayashi T."/>
            <person name="Kozaki S."/>
        </authorList>
    </citation>
    <scope>NUCLEOTIDE SEQUENCE</scope>
    <source>
        <strain evidence="3">Osaka05</strain>
    </source>
</reference>
<dbReference type="SUPFAM" id="SSF53383">
    <property type="entry name" value="PLP-dependent transferases"/>
    <property type="match status" value="1"/>
</dbReference>
<dbReference type="EMBL" id="DF384213">
    <property type="protein sequence ID" value="GAE01585.1"/>
    <property type="molecule type" value="Genomic_DNA"/>
</dbReference>
<dbReference type="GO" id="GO:0008483">
    <property type="term" value="F:transaminase activity"/>
    <property type="evidence" value="ECO:0007669"/>
    <property type="project" value="UniProtKB-KW"/>
</dbReference>
<keyword evidence="1" id="KW-0808">Transferase</keyword>
<dbReference type="InterPro" id="IPR015421">
    <property type="entry name" value="PyrdxlP-dep_Trfase_major"/>
</dbReference>
<feature type="domain" description="Aminotransferase class I/classII large" evidence="2">
    <location>
        <begin position="46"/>
        <end position="362"/>
    </location>
</feature>
<organism evidence="3">
    <name type="scientific">Clostridium botulinum B str. Osaka05</name>
    <dbReference type="NCBI Taxonomy" id="1407017"/>
    <lineage>
        <taxon>Bacteria</taxon>
        <taxon>Bacillati</taxon>
        <taxon>Bacillota</taxon>
        <taxon>Clostridia</taxon>
        <taxon>Eubacteriales</taxon>
        <taxon>Clostridiaceae</taxon>
        <taxon>Clostridium</taxon>
    </lineage>
</organism>
<evidence type="ECO:0000259" key="2">
    <source>
        <dbReference type="Pfam" id="PF00155"/>
    </source>
</evidence>
<dbReference type="Gene3D" id="3.40.640.10">
    <property type="entry name" value="Type I PLP-dependent aspartate aminotransferase-like (Major domain)"/>
    <property type="match status" value="1"/>
</dbReference>